<dbReference type="PANTHER" id="PTHR42810">
    <property type="entry name" value="PURINE PERMEASE C1399.01C-RELATED"/>
    <property type="match status" value="1"/>
</dbReference>
<comment type="subcellular location">
    <subcellularLocation>
        <location evidence="1">Membrane</location>
        <topology evidence="1">Multi-pass membrane protein</topology>
    </subcellularLocation>
</comment>
<dbReference type="Proteomes" id="UP000540919">
    <property type="component" value="Unassembled WGS sequence"/>
</dbReference>
<feature type="transmembrane region" description="Helical" evidence="7">
    <location>
        <begin position="386"/>
        <end position="402"/>
    </location>
</feature>
<dbReference type="EMBL" id="JABVBA010000014">
    <property type="protein sequence ID" value="NVF12387.1"/>
    <property type="molecule type" value="Genomic_DNA"/>
</dbReference>
<feature type="transmembrane region" description="Helical" evidence="7">
    <location>
        <begin position="105"/>
        <end position="125"/>
    </location>
</feature>
<keyword evidence="3" id="KW-0813">Transport</keyword>
<evidence type="ECO:0000256" key="7">
    <source>
        <dbReference type="SAM" id="Phobius"/>
    </source>
</evidence>
<evidence type="ECO:0000313" key="8">
    <source>
        <dbReference type="EMBL" id="NVF12387.1"/>
    </source>
</evidence>
<evidence type="ECO:0000256" key="4">
    <source>
        <dbReference type="ARBA" id="ARBA00022692"/>
    </source>
</evidence>
<dbReference type="InterPro" id="IPR006043">
    <property type="entry name" value="NCS2"/>
</dbReference>
<keyword evidence="9" id="KW-1185">Reference proteome</keyword>
<protein>
    <submittedName>
        <fullName evidence="8">Purine/pyrimidine permease</fullName>
    </submittedName>
</protein>
<feature type="transmembrane region" description="Helical" evidence="7">
    <location>
        <begin position="332"/>
        <end position="350"/>
    </location>
</feature>
<evidence type="ECO:0000256" key="5">
    <source>
        <dbReference type="ARBA" id="ARBA00022989"/>
    </source>
</evidence>
<comment type="similarity">
    <text evidence="2">Belongs to the nucleobase:cation symporter-2 (NCS2) (TC 2.A.40) family.</text>
</comment>
<proteinExistence type="inferred from homology"/>
<feature type="transmembrane region" description="Helical" evidence="7">
    <location>
        <begin position="356"/>
        <end position="374"/>
    </location>
</feature>
<organism evidence="8 9">
    <name type="scientific">Anaerococcus faecalis</name>
    <dbReference type="NCBI Taxonomy" id="2742993"/>
    <lineage>
        <taxon>Bacteria</taxon>
        <taxon>Bacillati</taxon>
        <taxon>Bacillota</taxon>
        <taxon>Tissierellia</taxon>
        <taxon>Tissierellales</taxon>
        <taxon>Peptoniphilaceae</taxon>
        <taxon>Anaerococcus</taxon>
    </lineage>
</organism>
<feature type="transmembrane region" description="Helical" evidence="7">
    <location>
        <begin position="203"/>
        <end position="222"/>
    </location>
</feature>
<dbReference type="RefSeq" id="WP_176270183.1">
    <property type="nucleotide sequence ID" value="NZ_JABVBA010000014.1"/>
</dbReference>
<reference evidence="8 9" key="1">
    <citation type="submission" date="2020-06" db="EMBL/GenBank/DDBJ databases">
        <title>Anaerococcus sp. nov., isolated form swine feces.</title>
        <authorList>
            <person name="Yu S."/>
        </authorList>
    </citation>
    <scope>NUCLEOTIDE SEQUENCE [LARGE SCALE GENOMIC DNA]</scope>
    <source>
        <strain evidence="8 9">AGMB00486</strain>
    </source>
</reference>
<evidence type="ECO:0000256" key="1">
    <source>
        <dbReference type="ARBA" id="ARBA00004141"/>
    </source>
</evidence>
<feature type="transmembrane region" description="Helical" evidence="7">
    <location>
        <begin position="54"/>
        <end position="74"/>
    </location>
</feature>
<keyword evidence="6 7" id="KW-0472">Membrane</keyword>
<gene>
    <name evidence="8" type="ORF">HV819_10505</name>
</gene>
<feature type="transmembrane region" description="Helical" evidence="7">
    <location>
        <begin position="81"/>
        <end position="99"/>
    </location>
</feature>
<dbReference type="NCBIfam" id="NF037981">
    <property type="entry name" value="NCS2_1"/>
    <property type="match status" value="1"/>
</dbReference>
<feature type="transmembrane region" description="Helical" evidence="7">
    <location>
        <begin position="174"/>
        <end position="191"/>
    </location>
</feature>
<name>A0ABX2ND48_9FIRM</name>
<evidence type="ECO:0000256" key="2">
    <source>
        <dbReference type="ARBA" id="ARBA00008821"/>
    </source>
</evidence>
<keyword evidence="5 7" id="KW-1133">Transmembrane helix</keyword>
<sequence length="441" mass="47354">MTEQIKDINEEKIEKKIPTTKAIILAIEHSLVMNAYVVPLILASILAFNDQQKIRLIQSSFLASGITTILQAVLFMKYPLVYGPSFVPVGGIIGIYMINGGNYNSWSYVVGACLVGAIIQILLGLSKQFNRILQSLISPVVGACVVFSIGLSLIPLALKSNIFIENEASMGENIIIAIITMVFMIIFSLLGEKNNKIGSVLRVGSAMLALFCGLLTYISFGYHNFDAIKTASIISRPSLPFVDFSIKFDPSSILTMIILYFVIMTETVGSWLATSSTTNTSLSEKRVNNGILGLGISNFISSLLGVSPMTGYSSNVGVLALSKIFSRHVMKFVGAILILVGLSGKLAALITVIPTAAIGGIFLITSSIIALAGIGMLKNIEFTNKNTYIIILSLVTSLALNLMPEEIIKSLPTIVQYILGSSIASSSLLAIILNKIIPDNL</sequence>
<evidence type="ECO:0000313" key="9">
    <source>
        <dbReference type="Proteomes" id="UP000540919"/>
    </source>
</evidence>
<accession>A0ABX2ND48</accession>
<keyword evidence="4 7" id="KW-0812">Transmembrane</keyword>
<evidence type="ECO:0000256" key="3">
    <source>
        <dbReference type="ARBA" id="ARBA00022448"/>
    </source>
</evidence>
<dbReference type="Pfam" id="PF00860">
    <property type="entry name" value="Xan_ur_permease"/>
    <property type="match status" value="1"/>
</dbReference>
<dbReference type="PANTHER" id="PTHR42810:SF2">
    <property type="entry name" value="PURINE PERMEASE C1399.01C-RELATED"/>
    <property type="match status" value="1"/>
</dbReference>
<feature type="transmembrane region" description="Helical" evidence="7">
    <location>
        <begin position="132"/>
        <end position="154"/>
    </location>
</feature>
<evidence type="ECO:0000256" key="6">
    <source>
        <dbReference type="ARBA" id="ARBA00023136"/>
    </source>
</evidence>
<feature type="transmembrane region" description="Helical" evidence="7">
    <location>
        <begin position="22"/>
        <end position="48"/>
    </location>
</feature>
<comment type="caution">
    <text evidence="8">The sequence shown here is derived from an EMBL/GenBank/DDBJ whole genome shotgun (WGS) entry which is preliminary data.</text>
</comment>
<feature type="transmembrane region" description="Helical" evidence="7">
    <location>
        <begin position="414"/>
        <end position="433"/>
    </location>
</feature>
<feature type="transmembrane region" description="Helical" evidence="7">
    <location>
        <begin position="253"/>
        <end position="273"/>
    </location>
</feature>